<evidence type="ECO:0000313" key="3">
    <source>
        <dbReference type="EMBL" id="QIU96347.1"/>
    </source>
</evidence>
<dbReference type="InterPro" id="IPR014710">
    <property type="entry name" value="RmlC-like_jellyroll"/>
</dbReference>
<dbReference type="Pfam" id="PF14667">
    <property type="entry name" value="Polysacc_synt_C"/>
    <property type="match status" value="1"/>
</dbReference>
<evidence type="ECO:0000259" key="1">
    <source>
        <dbReference type="Pfam" id="PF01370"/>
    </source>
</evidence>
<dbReference type="InterPro" id="IPR001509">
    <property type="entry name" value="Epimerase_deHydtase"/>
</dbReference>
<evidence type="ECO:0000259" key="2">
    <source>
        <dbReference type="Pfam" id="PF14667"/>
    </source>
</evidence>
<organism evidence="3 4">
    <name type="scientific">Bacteroides faecium</name>
    <dbReference type="NCBI Taxonomy" id="2715212"/>
    <lineage>
        <taxon>Bacteria</taxon>
        <taxon>Pseudomonadati</taxon>
        <taxon>Bacteroidota</taxon>
        <taxon>Bacteroidia</taxon>
        <taxon>Bacteroidales</taxon>
        <taxon>Bacteroidaceae</taxon>
        <taxon>Bacteroides</taxon>
    </lineage>
</organism>
<dbReference type="InterPro" id="IPR029303">
    <property type="entry name" value="CapF_C"/>
</dbReference>
<sequence>MNILVTGAKGFVGRNLVSQLHNIQSGKAKNYDISGEELKIFEYDIDSDPAELDIYCRNADFVFNLAGVNRPKDQSEFMKGNFGFASILLDTLKKYGNKCPVMISSSSQAALNNPYGESKRAGEQLMFDYAGETGTKVLVYRFPNVFGKWCCPNYNSAVATFCNNIANGLPIQMNDPDVVMNLVYVDDVVNELIASLSGMEHYEGAYCVVPVVHTITLGAIVDLLYSFKESRNNWSVPDMGDAFTKKLYSTYLSYLPTDEFGYPLKMNVDERGSFTEIIRTPERGQFSVNIVKPGIVKGQHWHHTKNEKFLTVSGKGVIRFRDMRNSDSQVLEYYVSGDKMEVIDIPTGYTHNIENLGDTDMVTFIWCNECFDPQNPDTYFEKV</sequence>
<dbReference type="RefSeq" id="WP_167965701.1">
    <property type="nucleotide sequence ID" value="NZ_CP050831.1"/>
</dbReference>
<reference evidence="3 4" key="1">
    <citation type="submission" date="2020-03" db="EMBL/GenBank/DDBJ databases">
        <title>Genomic analysis of Bacteroides faecium CBA7301.</title>
        <authorList>
            <person name="Kim J."/>
            <person name="Roh S.W."/>
        </authorList>
    </citation>
    <scope>NUCLEOTIDE SEQUENCE [LARGE SCALE GENOMIC DNA]</scope>
    <source>
        <strain evidence="3 4">CBA7301</strain>
    </source>
</reference>
<dbReference type="CDD" id="cd07007">
    <property type="entry name" value="cupin_CapF-like_C"/>
    <property type="match status" value="1"/>
</dbReference>
<dbReference type="InterPro" id="IPR036291">
    <property type="entry name" value="NAD(P)-bd_dom_sf"/>
</dbReference>
<dbReference type="AlphaFoldDB" id="A0A6H0KV68"/>
<dbReference type="InterPro" id="IPR050177">
    <property type="entry name" value="Lipid_A_modif_metabolic_enz"/>
</dbReference>
<feature type="domain" description="Capsular polysaccharide assembling protein CapF C-terminal" evidence="2">
    <location>
        <begin position="268"/>
        <end position="379"/>
    </location>
</feature>
<dbReference type="SUPFAM" id="SSF51735">
    <property type="entry name" value="NAD(P)-binding Rossmann-fold domains"/>
    <property type="match status" value="1"/>
</dbReference>
<dbReference type="Pfam" id="PF01370">
    <property type="entry name" value="Epimerase"/>
    <property type="match status" value="1"/>
</dbReference>
<protein>
    <submittedName>
        <fullName evidence="3">Capsular polysaccharide biosynthesis protein CapF</fullName>
    </submittedName>
</protein>
<proteinExistence type="predicted"/>
<dbReference type="PANTHER" id="PTHR43245:SF55">
    <property type="entry name" value="NAD(P)-BINDING DOMAIN-CONTAINING PROTEIN"/>
    <property type="match status" value="1"/>
</dbReference>
<name>A0A6H0KV68_9BACE</name>
<dbReference type="Gene3D" id="3.40.50.720">
    <property type="entry name" value="NAD(P)-binding Rossmann-like Domain"/>
    <property type="match status" value="1"/>
</dbReference>
<gene>
    <name evidence="3" type="ORF">BacF7301_20295</name>
</gene>
<dbReference type="PANTHER" id="PTHR43245">
    <property type="entry name" value="BIFUNCTIONAL POLYMYXIN RESISTANCE PROTEIN ARNA"/>
    <property type="match status" value="1"/>
</dbReference>
<accession>A0A6H0KV68</accession>
<dbReference type="Gene3D" id="2.60.120.10">
    <property type="entry name" value="Jelly Rolls"/>
    <property type="match status" value="1"/>
</dbReference>
<evidence type="ECO:0000313" key="4">
    <source>
        <dbReference type="Proteomes" id="UP000501780"/>
    </source>
</evidence>
<keyword evidence="4" id="KW-1185">Reference proteome</keyword>
<dbReference type="SUPFAM" id="SSF51182">
    <property type="entry name" value="RmlC-like cupins"/>
    <property type="match status" value="1"/>
</dbReference>
<dbReference type="Proteomes" id="UP000501780">
    <property type="component" value="Chromosome"/>
</dbReference>
<feature type="domain" description="NAD-dependent epimerase/dehydratase" evidence="1">
    <location>
        <begin position="3"/>
        <end position="196"/>
    </location>
</feature>
<dbReference type="EMBL" id="CP050831">
    <property type="protein sequence ID" value="QIU96347.1"/>
    <property type="molecule type" value="Genomic_DNA"/>
</dbReference>
<dbReference type="CDD" id="cd05261">
    <property type="entry name" value="CAPF_like_SDR_e"/>
    <property type="match status" value="1"/>
</dbReference>
<dbReference type="InterPro" id="IPR011051">
    <property type="entry name" value="RmlC_Cupin_sf"/>
</dbReference>
<dbReference type="KEGG" id="bfc:BacF7301_20295"/>